<comment type="catalytic activity">
    <reaction evidence="1">
        <text>ATP + protein L-histidine = ADP + protein N-phospho-L-histidine.</text>
        <dbReference type="EC" id="2.7.13.3"/>
    </reaction>
</comment>
<dbReference type="EC" id="2.7.13.3" evidence="2"/>
<protein>
    <recommendedName>
        <fullName evidence="2">histidine kinase</fullName>
        <ecNumber evidence="2">2.7.13.3</ecNumber>
    </recommendedName>
</protein>
<dbReference type="Pfam" id="PF00512">
    <property type="entry name" value="HisKA"/>
    <property type="match status" value="1"/>
</dbReference>
<evidence type="ECO:0000256" key="6">
    <source>
        <dbReference type="SAM" id="Phobius"/>
    </source>
</evidence>
<dbReference type="GO" id="GO:0000155">
    <property type="term" value="F:phosphorelay sensor kinase activity"/>
    <property type="evidence" value="ECO:0007669"/>
    <property type="project" value="InterPro"/>
</dbReference>
<dbReference type="PANTHER" id="PTHR42878">
    <property type="entry name" value="TWO-COMPONENT HISTIDINE KINASE"/>
    <property type="match status" value="1"/>
</dbReference>
<dbReference type="Gene3D" id="1.10.287.130">
    <property type="match status" value="1"/>
</dbReference>
<dbReference type="Pfam" id="PF02518">
    <property type="entry name" value="HATPase_c"/>
    <property type="match status" value="1"/>
</dbReference>
<evidence type="ECO:0000256" key="5">
    <source>
        <dbReference type="ARBA" id="ARBA00022777"/>
    </source>
</evidence>
<dbReference type="AlphaFoldDB" id="A0A495DMK9"/>
<dbReference type="PANTHER" id="PTHR42878:SF15">
    <property type="entry name" value="BACTERIOPHYTOCHROME"/>
    <property type="match status" value="1"/>
</dbReference>
<keyword evidence="6" id="KW-0812">Transmembrane</keyword>
<feature type="transmembrane region" description="Helical" evidence="6">
    <location>
        <begin position="12"/>
        <end position="32"/>
    </location>
</feature>
<name>A0A495DMK9_9PROT</name>
<dbReference type="Proteomes" id="UP000273675">
    <property type="component" value="Unassembled WGS sequence"/>
</dbReference>
<dbReference type="GO" id="GO:0030295">
    <property type="term" value="F:protein kinase activator activity"/>
    <property type="evidence" value="ECO:0007669"/>
    <property type="project" value="TreeGrafter"/>
</dbReference>
<dbReference type="InterPro" id="IPR004358">
    <property type="entry name" value="Sig_transdc_His_kin-like_C"/>
</dbReference>
<dbReference type="SUPFAM" id="SSF47384">
    <property type="entry name" value="Homodimeric domain of signal transducing histidine kinase"/>
    <property type="match status" value="1"/>
</dbReference>
<dbReference type="GO" id="GO:0007234">
    <property type="term" value="P:osmosensory signaling via phosphorelay pathway"/>
    <property type="evidence" value="ECO:0007669"/>
    <property type="project" value="TreeGrafter"/>
</dbReference>
<evidence type="ECO:0000256" key="1">
    <source>
        <dbReference type="ARBA" id="ARBA00000085"/>
    </source>
</evidence>
<evidence type="ECO:0000256" key="3">
    <source>
        <dbReference type="ARBA" id="ARBA00022553"/>
    </source>
</evidence>
<dbReference type="InterPro" id="IPR005467">
    <property type="entry name" value="His_kinase_dom"/>
</dbReference>
<dbReference type="InterPro" id="IPR036890">
    <property type="entry name" value="HATPase_C_sf"/>
</dbReference>
<evidence type="ECO:0000259" key="7">
    <source>
        <dbReference type="PROSITE" id="PS50109"/>
    </source>
</evidence>
<proteinExistence type="predicted"/>
<evidence type="ECO:0000313" key="9">
    <source>
        <dbReference type="Proteomes" id="UP000273675"/>
    </source>
</evidence>
<dbReference type="PROSITE" id="PS50109">
    <property type="entry name" value="HIS_KIN"/>
    <property type="match status" value="1"/>
</dbReference>
<keyword evidence="6" id="KW-1133">Transmembrane helix</keyword>
<dbReference type="InterPro" id="IPR050351">
    <property type="entry name" value="BphY/WalK/GraS-like"/>
</dbReference>
<keyword evidence="5 8" id="KW-0418">Kinase</keyword>
<dbReference type="GO" id="GO:0000156">
    <property type="term" value="F:phosphorelay response regulator activity"/>
    <property type="evidence" value="ECO:0007669"/>
    <property type="project" value="TreeGrafter"/>
</dbReference>
<dbReference type="PRINTS" id="PR00344">
    <property type="entry name" value="BCTRLSENSOR"/>
</dbReference>
<keyword evidence="4" id="KW-0808">Transferase</keyword>
<dbReference type="SMART" id="SM00387">
    <property type="entry name" value="HATPase_c"/>
    <property type="match status" value="1"/>
</dbReference>
<sequence>MRQAGQVLHRFAPIFIGAAVGVLALVLALPFLSRPWPGAAETVLITLGAVAAAGLAWLAGHGLRQAGLARREAEALRRRVEDVGIFASAARHDLREPLRKIIAFGDRLTERLGPLPDDPQVARYAERMSDAAGRMRGLLDELTIWAGVNDTSTTMEPVAVREVLEPLVAGASEPLAACGGRVELGELPDIHADRRQCKILFEILLANAIQYASDGRPLVVSVAGEVAADGGVVIRFADNGIGFDDDKAERIFLPFERLHARDAYPGTGIGLATARKIAERHGGQLLARGEMGIGAVFTLILPRQKASL</sequence>
<keyword evidence="6" id="KW-0472">Membrane</keyword>
<dbReference type="CDD" id="cd00082">
    <property type="entry name" value="HisKA"/>
    <property type="match status" value="1"/>
</dbReference>
<accession>A0A495DMK9</accession>
<dbReference type="SUPFAM" id="SSF55874">
    <property type="entry name" value="ATPase domain of HSP90 chaperone/DNA topoisomerase II/histidine kinase"/>
    <property type="match status" value="1"/>
</dbReference>
<reference evidence="8 9" key="1">
    <citation type="submission" date="2018-10" db="EMBL/GenBank/DDBJ databases">
        <title>Genomic Encyclopedia of Type Strains, Phase IV (KMG-IV): sequencing the most valuable type-strain genomes for metagenomic binning, comparative biology and taxonomic classification.</title>
        <authorList>
            <person name="Goeker M."/>
        </authorList>
    </citation>
    <scope>NUCLEOTIDE SEQUENCE [LARGE SCALE GENOMIC DNA]</scope>
    <source>
        <strain evidence="8 9">DSM 4734</strain>
    </source>
</reference>
<dbReference type="SMART" id="SM00388">
    <property type="entry name" value="HisKA"/>
    <property type="match status" value="1"/>
</dbReference>
<organism evidence="8 9">
    <name type="scientific">Maricaulis maris</name>
    <dbReference type="NCBI Taxonomy" id="74318"/>
    <lineage>
        <taxon>Bacteria</taxon>
        <taxon>Pseudomonadati</taxon>
        <taxon>Pseudomonadota</taxon>
        <taxon>Alphaproteobacteria</taxon>
        <taxon>Maricaulales</taxon>
        <taxon>Maricaulaceae</taxon>
        <taxon>Maricaulis</taxon>
    </lineage>
</organism>
<dbReference type="InterPro" id="IPR036097">
    <property type="entry name" value="HisK_dim/P_sf"/>
</dbReference>
<feature type="transmembrane region" description="Helical" evidence="6">
    <location>
        <begin position="38"/>
        <end position="60"/>
    </location>
</feature>
<comment type="caution">
    <text evidence="8">The sequence shown here is derived from an EMBL/GenBank/DDBJ whole genome shotgun (WGS) entry which is preliminary data.</text>
</comment>
<dbReference type="EMBL" id="RBIM01000001">
    <property type="protein sequence ID" value="RKR04152.1"/>
    <property type="molecule type" value="Genomic_DNA"/>
</dbReference>
<feature type="domain" description="Histidine kinase" evidence="7">
    <location>
        <begin position="89"/>
        <end position="305"/>
    </location>
</feature>
<keyword evidence="3" id="KW-0597">Phosphoprotein</keyword>
<dbReference type="InterPro" id="IPR003594">
    <property type="entry name" value="HATPase_dom"/>
</dbReference>
<dbReference type="InterPro" id="IPR003661">
    <property type="entry name" value="HisK_dim/P_dom"/>
</dbReference>
<dbReference type="OrthoDB" id="9760752at2"/>
<dbReference type="Gene3D" id="3.30.565.10">
    <property type="entry name" value="Histidine kinase-like ATPase, C-terminal domain"/>
    <property type="match status" value="1"/>
</dbReference>
<gene>
    <name evidence="8" type="ORF">C7435_0596</name>
</gene>
<evidence type="ECO:0000313" key="8">
    <source>
        <dbReference type="EMBL" id="RKR04152.1"/>
    </source>
</evidence>
<evidence type="ECO:0000256" key="2">
    <source>
        <dbReference type="ARBA" id="ARBA00012438"/>
    </source>
</evidence>
<evidence type="ECO:0000256" key="4">
    <source>
        <dbReference type="ARBA" id="ARBA00022679"/>
    </source>
</evidence>